<name>A0A1K0HCS7_9BASI</name>
<feature type="compositionally biased region" description="Basic and acidic residues" evidence="1">
    <location>
        <begin position="190"/>
        <end position="209"/>
    </location>
</feature>
<dbReference type="InterPro" id="IPR048536">
    <property type="entry name" value="Rrn6_K-rich"/>
</dbReference>
<accession>A0A1K0HCS7</accession>
<organism evidence="3 4">
    <name type="scientific">Ustilago bromivora</name>
    <dbReference type="NCBI Taxonomy" id="307758"/>
    <lineage>
        <taxon>Eukaryota</taxon>
        <taxon>Fungi</taxon>
        <taxon>Dikarya</taxon>
        <taxon>Basidiomycota</taxon>
        <taxon>Ustilaginomycotina</taxon>
        <taxon>Ustilaginomycetes</taxon>
        <taxon>Ustilaginales</taxon>
        <taxon>Ustilaginaceae</taxon>
        <taxon>Ustilago</taxon>
    </lineage>
</organism>
<dbReference type="Pfam" id="PF20639">
    <property type="entry name" value="Rrn6_K-rich"/>
    <property type="match status" value="1"/>
</dbReference>
<dbReference type="PANTHER" id="PTHR28221:SF2">
    <property type="entry name" value="RNA POLYMERASE I-SPECIFIC TRANSCRIPTION INITIATION FACTOR RRN6"/>
    <property type="match status" value="1"/>
</dbReference>
<evidence type="ECO:0000256" key="1">
    <source>
        <dbReference type="SAM" id="MobiDB-lite"/>
    </source>
</evidence>
<feature type="region of interest" description="Disordered" evidence="1">
    <location>
        <begin position="1048"/>
        <end position="1233"/>
    </location>
</feature>
<feature type="region of interest" description="Disordered" evidence="1">
    <location>
        <begin position="315"/>
        <end position="368"/>
    </location>
</feature>
<feature type="compositionally biased region" description="Polar residues" evidence="1">
    <location>
        <begin position="784"/>
        <end position="798"/>
    </location>
</feature>
<feature type="domain" description="RRN6 K-rich C-terminal" evidence="2">
    <location>
        <begin position="1132"/>
        <end position="1233"/>
    </location>
</feature>
<dbReference type="EMBL" id="LT558137">
    <property type="protein sequence ID" value="SAM86219.1"/>
    <property type="molecule type" value="Genomic_DNA"/>
</dbReference>
<evidence type="ECO:0000313" key="3">
    <source>
        <dbReference type="EMBL" id="SAM86219.1"/>
    </source>
</evidence>
<feature type="compositionally biased region" description="Polar residues" evidence="1">
    <location>
        <begin position="1154"/>
        <end position="1167"/>
    </location>
</feature>
<feature type="region of interest" description="Disordered" evidence="1">
    <location>
        <begin position="773"/>
        <end position="798"/>
    </location>
</feature>
<dbReference type="AlphaFoldDB" id="A0A1K0HCS7"/>
<reference evidence="4" key="1">
    <citation type="submission" date="2016-04" db="EMBL/GenBank/DDBJ databases">
        <authorList>
            <person name="Guldener U."/>
            <person name="Guldener U."/>
        </authorList>
    </citation>
    <scope>NUCLEOTIDE SEQUENCE [LARGE SCALE GENOMIC DNA]</scope>
    <source>
        <strain evidence="4">UB2112</strain>
    </source>
</reference>
<feature type="region of interest" description="Disordered" evidence="1">
    <location>
        <begin position="184"/>
        <end position="209"/>
    </location>
</feature>
<feature type="compositionally biased region" description="Polar residues" evidence="1">
    <location>
        <begin position="318"/>
        <end position="333"/>
    </location>
</feature>
<sequence>MDAIPSGSRGPVLLRLQGSRSTDDASAVLVAAQQWSFPIEHSRQHPDITLSEVRTQAGSSSSVRLTSATVSHSTDRLSLFPAKSSEAGSSIDAGIVSAQRFLHQYNPDIDIPDYILSQLIYDNALALEDTAHELDGSLGLADAQAIAVLGPVVLGQKRTYAVICIGGGNRDCLLLHQLEAVPSDSEEASASDRERSPSTHPEDKAKVTENSKLRFIPAHQVERKYKTPILQIALSPNKEHIAVRGHSGANFLALRHKYGQDGTPRLFLETVHQVEYGINGSCQHLDICFSKSLPTLAASVDRLGNIDLHHLAADHRSSTQTGRASNSPATNPTAIGANASDDADSQECESGPSAAGSERPVPPTSSLVTRRVSAQLLRQAMPENADAIAEDAADQPAQTTDTSTLSKQGPFKIIFGSDEHNLFLLTRHALLHIQLEATTDAPQADTTQQITILLRSAFCLTSFRRARFFSVAAAETESCQSLLAVCSSDSLYWFDLHRPSKPLFATAHHRGDDPTLFLAQLPPVRQQEPAASQQDQNYQALRWFLSSRRNDMVSCYTVTPQPHQGSGTDLIRSTDETSTSSRVRYVLDPAPVLVPSVLSDQELRRPAAPPLFVVLDELLRQKQGPNILLRLDVTHRGALLAHTLGMDVRDPPSRSSRYQVRSLELEVMQPSTGTLLYIDEVNETTSLHYCADPLSGVKTKLVNYGKLYRSLFSPEDHAASQLGRTDMTKVTKNNRLLLHSLLIEPIKGNATVHAATISLGELIRDISRYQKDGDQDRAARQGKKSSWSTALDLTDSNGPTDETARAILDVRSDIRHALSSLGSSSSQRLWSRAASVVSDCHTMGMVAGNGHFSNLPLHSNDVVENVLSLSDGKIDPLPYLPTKSAVKDWTGTERSTTQASLRKASRQMMLDMALETEIFVRPKARILDEGAPTQRPQRRQGTNWTASEHRDIYNFVEEQGGTIPPPHIGSVGLSFFAPLRGGDIEAAAGTDAEGSKPGLNEAEVESLLPSTSSTARLLLAEWQLGEDPADYTYLDPFEGLHRLPRASRMVGPTARARSRSFSRASSASTEDRSRSRSRSRSRKQSAAPSFSQSGTYASQTNSRGTMSSYPPSSVGYSQAGGPSSSAPPTLISRRKRQHNDIVSRSQPIRAPAQNLDQTPGRNTPTTMRTSAAPAQSQPAATRLTPTVSPPSSQVGTPTQSRFGASTQIEAGRFGARPAKPDKPAKKKKRASGF</sequence>
<evidence type="ECO:0000313" key="4">
    <source>
        <dbReference type="Proteomes" id="UP000179920"/>
    </source>
</evidence>
<dbReference type="Proteomes" id="UP000179920">
    <property type="component" value="Chromosome XXI"/>
</dbReference>
<feature type="compositionally biased region" description="Polar residues" evidence="1">
    <location>
        <begin position="1183"/>
        <end position="1208"/>
    </location>
</feature>
<evidence type="ECO:0000259" key="2">
    <source>
        <dbReference type="Pfam" id="PF20639"/>
    </source>
</evidence>
<dbReference type="InterPro" id="IPR019350">
    <property type="entry name" value="RNA_pol_I-sp_TIF_RRN6-like"/>
</dbReference>
<protein>
    <recommendedName>
        <fullName evidence="2">RRN6 K-rich C-terminal domain-containing protein</fullName>
    </recommendedName>
</protein>
<feature type="compositionally biased region" description="Low complexity" evidence="1">
    <location>
        <begin position="1119"/>
        <end position="1128"/>
    </location>
</feature>
<dbReference type="PANTHER" id="PTHR28221">
    <property type="entry name" value="RNA POLYMERASE I-SPECIFIC TRANSCRIPTION INITIATION FACTOR RRN6"/>
    <property type="match status" value="1"/>
</dbReference>
<gene>
    <name evidence="3" type="ORF">UBRO_20975</name>
</gene>
<feature type="compositionally biased region" description="Basic residues" evidence="1">
    <location>
        <begin position="1224"/>
        <end position="1233"/>
    </location>
</feature>
<feature type="compositionally biased region" description="Low complexity" evidence="1">
    <location>
        <begin position="1168"/>
        <end position="1182"/>
    </location>
</feature>
<feature type="compositionally biased region" description="Low complexity" evidence="1">
    <location>
        <begin position="1059"/>
        <end position="1068"/>
    </location>
</feature>
<proteinExistence type="predicted"/>
<feature type="compositionally biased region" description="Polar residues" evidence="1">
    <location>
        <begin position="1090"/>
        <end position="1116"/>
    </location>
</feature>
<dbReference type="OrthoDB" id="2382881at2759"/>